<feature type="domain" description="Glycosyltransferase 2-like" evidence="1">
    <location>
        <begin position="22"/>
        <end position="185"/>
    </location>
</feature>
<evidence type="ECO:0000313" key="3">
    <source>
        <dbReference type="Proteomes" id="UP000242800"/>
    </source>
</evidence>
<accession>A0AAC8VEY2</accession>
<evidence type="ECO:0000313" key="2">
    <source>
        <dbReference type="EMBL" id="ALB02263.1"/>
    </source>
</evidence>
<dbReference type="CDD" id="cd00761">
    <property type="entry name" value="Glyco_tranf_GTA_type"/>
    <property type="match status" value="1"/>
</dbReference>
<organism evidence="2 3">
    <name type="scientific">Francisella persica ATCC VR-331</name>
    <dbReference type="NCBI Taxonomy" id="1086726"/>
    <lineage>
        <taxon>Bacteria</taxon>
        <taxon>Pseudomonadati</taxon>
        <taxon>Pseudomonadota</taxon>
        <taxon>Gammaproteobacteria</taxon>
        <taxon>Thiotrichales</taxon>
        <taxon>Francisellaceae</taxon>
        <taxon>Francisella</taxon>
    </lineage>
</organism>
<keyword evidence="3" id="KW-1185">Reference proteome</keyword>
<dbReference type="SUPFAM" id="SSF53448">
    <property type="entry name" value="Nucleotide-diphospho-sugar transferases"/>
    <property type="match status" value="1"/>
</dbReference>
<proteinExistence type="predicted"/>
<dbReference type="GO" id="GO:0016758">
    <property type="term" value="F:hexosyltransferase activity"/>
    <property type="evidence" value="ECO:0007669"/>
    <property type="project" value="UniProtKB-ARBA"/>
</dbReference>
<dbReference type="Proteomes" id="UP000242800">
    <property type="component" value="Chromosome"/>
</dbReference>
<dbReference type="AlphaFoldDB" id="A0AAC8VEY2"/>
<name>A0AAC8VEY2_9GAMM</name>
<dbReference type="Gene3D" id="3.90.550.10">
    <property type="entry name" value="Spore Coat Polysaccharide Biosynthesis Protein SpsA, Chain A"/>
    <property type="match status" value="1"/>
</dbReference>
<keyword evidence="2" id="KW-0808">Transferase</keyword>
<dbReference type="InterPro" id="IPR029044">
    <property type="entry name" value="Nucleotide-diphossugar_trans"/>
</dbReference>
<sequence>MTGLILEKDIIENWQSDDILVSVCCTAYNHKLYIEDALRGFLSQKTNFAFEIVISDDCSTDGTTEVIQRYLEMFPNIIKFIYQEENQYSKGALPIRDFILPNVSGKYIALCEGDDYWIDSTKLQKQVDFLELNPQFMGCGHNTSFLERNEEITKAFIDFKNYNEVYTFDNFIELSYLHTSSIIYRYESKFKEQINEYLKLYSNVDRNDYYMLLVFSYFGPIKYINQVMSVYRVNDGGIWNGVNKEQQLLMFLKGCLDFSHIFDRKYTEKFVYSFINVLSENSESCSNHFFNKLLDSIYNKDLALLISYFAKFRNSDIKKIKESRCYINELERQLNDNSIRSLFTKFLKTIKVYSFLKNIKK</sequence>
<protein>
    <submittedName>
        <fullName evidence="2">Glycosyl transferase</fullName>
    </submittedName>
</protein>
<dbReference type="InterPro" id="IPR001173">
    <property type="entry name" value="Glyco_trans_2-like"/>
</dbReference>
<dbReference type="EMBL" id="CP012505">
    <property type="protein sequence ID" value="ALB02263.1"/>
    <property type="molecule type" value="Genomic_DNA"/>
</dbReference>
<evidence type="ECO:0000259" key="1">
    <source>
        <dbReference type="Pfam" id="PF00535"/>
    </source>
</evidence>
<dbReference type="KEGG" id="fper:ACH24_00875"/>
<gene>
    <name evidence="2" type="ORF">ACH24_00875</name>
</gene>
<reference evidence="2 3" key="1">
    <citation type="journal article" date="2016" name="Int. J. Syst. Evol. Microbiol.">
        <title>Reclassification of Wolbachia persica as Francisella persica comb. nov. and emended description of the family Francisellaceae.</title>
        <authorList>
            <person name="Larson M.A."/>
            <person name="Nalbantoglu U."/>
            <person name="Sayood K."/>
            <person name="Zentz E.B."/>
            <person name="Cer R.Z."/>
            <person name="Iwen P.C."/>
            <person name="Francesconi S.C."/>
            <person name="Bishop-Lilly K.A."/>
            <person name="Mokashi V.P."/>
            <person name="Sjostedt A."/>
            <person name="Hinrichs S.H."/>
        </authorList>
    </citation>
    <scope>NUCLEOTIDE SEQUENCE [LARGE SCALE GENOMIC DNA]</scope>
    <source>
        <strain evidence="2 3">FSC845</strain>
    </source>
</reference>
<dbReference type="PANTHER" id="PTHR22916">
    <property type="entry name" value="GLYCOSYLTRANSFERASE"/>
    <property type="match status" value="1"/>
</dbReference>
<dbReference type="Pfam" id="PF00535">
    <property type="entry name" value="Glycos_transf_2"/>
    <property type="match status" value="1"/>
</dbReference>
<dbReference type="PANTHER" id="PTHR22916:SF3">
    <property type="entry name" value="UDP-GLCNAC:BETAGAL BETA-1,3-N-ACETYLGLUCOSAMINYLTRANSFERASE-LIKE PROTEIN 1"/>
    <property type="match status" value="1"/>
</dbReference>